<reference evidence="3 4" key="1">
    <citation type="submission" date="2020-08" db="EMBL/GenBank/DDBJ databases">
        <title>Genomic Encyclopedia of Type Strains, Phase III (KMG-III): the genomes of soil and plant-associated and newly described type strains.</title>
        <authorList>
            <person name="Whitman W."/>
        </authorList>
    </citation>
    <scope>NUCLEOTIDE SEQUENCE [LARGE SCALE GENOMIC DNA]</scope>
    <source>
        <strain evidence="3 4">CECT 3266</strain>
    </source>
</reference>
<dbReference type="InterPro" id="IPR036188">
    <property type="entry name" value="FAD/NAD-bd_sf"/>
</dbReference>
<keyword evidence="4" id="KW-1185">Reference proteome</keyword>
<dbReference type="PANTHER" id="PTHR13847">
    <property type="entry name" value="SARCOSINE DEHYDROGENASE-RELATED"/>
    <property type="match status" value="1"/>
</dbReference>
<gene>
    <name evidence="3" type="ORF">FHS39_003880</name>
</gene>
<dbReference type="GO" id="GO:0016491">
    <property type="term" value="F:oxidoreductase activity"/>
    <property type="evidence" value="ECO:0007669"/>
    <property type="project" value="UniProtKB-KW"/>
</dbReference>
<dbReference type="RefSeq" id="WP_184350570.1">
    <property type="nucleotide sequence ID" value="NZ_JACHJH010000005.1"/>
</dbReference>
<organism evidence="3 4">
    <name type="scientific">Streptomyces olivoverticillatus</name>
    <dbReference type="NCBI Taxonomy" id="66427"/>
    <lineage>
        <taxon>Bacteria</taxon>
        <taxon>Bacillati</taxon>
        <taxon>Actinomycetota</taxon>
        <taxon>Actinomycetes</taxon>
        <taxon>Kitasatosporales</taxon>
        <taxon>Streptomycetaceae</taxon>
        <taxon>Streptomyces</taxon>
    </lineage>
</organism>
<dbReference type="Pfam" id="PF01266">
    <property type="entry name" value="DAO"/>
    <property type="match status" value="1"/>
</dbReference>
<dbReference type="InterPro" id="IPR006076">
    <property type="entry name" value="FAD-dep_OxRdtase"/>
</dbReference>
<dbReference type="AlphaFoldDB" id="A0A7W7LR83"/>
<dbReference type="Gene3D" id="3.50.50.60">
    <property type="entry name" value="FAD/NAD(P)-binding domain"/>
    <property type="match status" value="1"/>
</dbReference>
<evidence type="ECO:0000259" key="2">
    <source>
        <dbReference type="Pfam" id="PF01266"/>
    </source>
</evidence>
<proteinExistence type="predicted"/>
<dbReference type="SUPFAM" id="SSF54373">
    <property type="entry name" value="FAD-linked reductases, C-terminal domain"/>
    <property type="match status" value="1"/>
</dbReference>
<dbReference type="Proteomes" id="UP000556084">
    <property type="component" value="Unassembled WGS sequence"/>
</dbReference>
<dbReference type="PROSITE" id="PS51257">
    <property type="entry name" value="PROKAR_LIPOPROTEIN"/>
    <property type="match status" value="1"/>
</dbReference>
<protein>
    <submittedName>
        <fullName evidence="3">Glycine/D-amino acid oxidase-like deaminating enzyme</fullName>
    </submittedName>
</protein>
<keyword evidence="1" id="KW-0560">Oxidoreductase</keyword>
<accession>A0A7W7LR83</accession>
<comment type="caution">
    <text evidence="3">The sequence shown here is derived from an EMBL/GenBank/DDBJ whole genome shotgun (WGS) entry which is preliminary data.</text>
</comment>
<dbReference type="Gene3D" id="3.30.9.10">
    <property type="entry name" value="D-Amino Acid Oxidase, subunit A, domain 2"/>
    <property type="match status" value="1"/>
</dbReference>
<dbReference type="EMBL" id="JACHJH010000005">
    <property type="protein sequence ID" value="MBB4894822.1"/>
    <property type="molecule type" value="Genomic_DNA"/>
</dbReference>
<dbReference type="SUPFAM" id="SSF51905">
    <property type="entry name" value="FAD/NAD(P)-binding domain"/>
    <property type="match status" value="1"/>
</dbReference>
<name>A0A7W7LR83_9ACTN</name>
<dbReference type="GO" id="GO:0005737">
    <property type="term" value="C:cytoplasm"/>
    <property type="evidence" value="ECO:0007669"/>
    <property type="project" value="TreeGrafter"/>
</dbReference>
<sequence>MRVLGEGVDVVVVGGGIVGAACAEALTRRGVRVLLAERGPLAGQTTARGDGRLLISDKPPGPGLTLAMASLRRWPLLLAALREELGPARAACEYERKGGLAVAVRAEEAAALRELAAAQRSAGADARELTPDEAIGREPHLTPAVRAAVHYPEDARLQPVLAATALLAAVRARGGEIRTGVHVLSVLTGADGWVVGVQTPDGPLPCGAVVNAGGPRAGTLAEAAGASLPVLPRYGTVLVTAPLPPGTVRHTVHGTVAGGPPVVVGAAPGGQVLISSGRRRAGADEALRADDLRALARCTAALFPVLAGVPVLRAYGGFHPGTPDGLPVIGEDPRHPGLWHAAGHAGAGVALAAATGELLGQLFTGEPPLVDPEPFRVARPGLGLAEEENRCP</sequence>
<dbReference type="PANTHER" id="PTHR13847:SF287">
    <property type="entry name" value="FAD-DEPENDENT OXIDOREDUCTASE DOMAIN-CONTAINING PROTEIN 1"/>
    <property type="match status" value="1"/>
</dbReference>
<evidence type="ECO:0000256" key="1">
    <source>
        <dbReference type="ARBA" id="ARBA00023002"/>
    </source>
</evidence>
<feature type="domain" description="FAD dependent oxidoreductase" evidence="2">
    <location>
        <begin position="9"/>
        <end position="362"/>
    </location>
</feature>
<evidence type="ECO:0000313" key="4">
    <source>
        <dbReference type="Proteomes" id="UP000556084"/>
    </source>
</evidence>
<evidence type="ECO:0000313" key="3">
    <source>
        <dbReference type="EMBL" id="MBB4894822.1"/>
    </source>
</evidence>